<comment type="caution">
    <text evidence="1">The sequence shown here is derived from an EMBL/GenBank/DDBJ whole genome shotgun (WGS) entry which is preliminary data.</text>
</comment>
<reference evidence="1 2" key="1">
    <citation type="submission" date="2021-08" db="EMBL/GenBank/DDBJ databases">
        <title>Draft Genome Sequence of Phanerochaete sordida strain YK-624.</title>
        <authorList>
            <person name="Mori T."/>
            <person name="Dohra H."/>
            <person name="Suzuki T."/>
            <person name="Kawagishi H."/>
            <person name="Hirai H."/>
        </authorList>
    </citation>
    <scope>NUCLEOTIDE SEQUENCE [LARGE SCALE GENOMIC DNA]</scope>
    <source>
        <strain evidence="1 2">YK-624</strain>
    </source>
</reference>
<dbReference type="Proteomes" id="UP000703269">
    <property type="component" value="Unassembled WGS sequence"/>
</dbReference>
<dbReference type="EMBL" id="BPQB01000048">
    <property type="protein sequence ID" value="GJE95325.1"/>
    <property type="molecule type" value="Genomic_DNA"/>
</dbReference>
<protein>
    <recommendedName>
        <fullName evidence="3">F-box domain-containing protein</fullName>
    </recommendedName>
</protein>
<accession>A0A9P3GKR0</accession>
<organism evidence="1 2">
    <name type="scientific">Phanerochaete sordida</name>
    <dbReference type="NCBI Taxonomy" id="48140"/>
    <lineage>
        <taxon>Eukaryota</taxon>
        <taxon>Fungi</taxon>
        <taxon>Dikarya</taxon>
        <taxon>Basidiomycota</taxon>
        <taxon>Agaricomycotina</taxon>
        <taxon>Agaricomycetes</taxon>
        <taxon>Polyporales</taxon>
        <taxon>Phanerochaetaceae</taxon>
        <taxon>Phanerochaete</taxon>
    </lineage>
</organism>
<evidence type="ECO:0008006" key="3">
    <source>
        <dbReference type="Google" id="ProtNLM"/>
    </source>
</evidence>
<sequence length="409" mass="46069">MSPQTALIESAVHACGPSGPSDVPELPLEVHEYIMDLLSDEKTSRGTCADLASLFACTLVCRAWLPRSSRHALERIHLRPLRYRPEILDDLLRYARKSPRLRHHVRSLDVPWCPEERSTRDILSAFPQLSCLSFCTDSTVPSGEELSADLHSRVFRRRALEAFTLSFQHDLTTLRSLYFFSHLDHLSLSSLDLEQPDWSLARTKHLRAHKLVLDVANSNLLALLEAVLENGSVNSLALTDDPSTWIRVIELRPLRRFLEVIGSNLRSLEVNIPRGHWAHAHNTGAEPELDLPLHICPNLRELRVGLSRISDHKVRGVCHGFLSSLPPSIESVHLNLGDAHGIKTYERFFADCTALKPVLELVDRLTQPYKVLRLVELIGPFKSETLPLDVLSVCSSRLAHVLKLAQSRS</sequence>
<evidence type="ECO:0000313" key="2">
    <source>
        <dbReference type="Proteomes" id="UP000703269"/>
    </source>
</evidence>
<gene>
    <name evidence="1" type="ORF">PsYK624_115090</name>
</gene>
<name>A0A9P3GKR0_9APHY</name>
<dbReference type="AlphaFoldDB" id="A0A9P3GKR0"/>
<proteinExistence type="predicted"/>
<evidence type="ECO:0000313" key="1">
    <source>
        <dbReference type="EMBL" id="GJE95325.1"/>
    </source>
</evidence>
<dbReference type="OrthoDB" id="2757906at2759"/>
<keyword evidence="2" id="KW-1185">Reference proteome</keyword>
<dbReference type="SUPFAM" id="SSF52047">
    <property type="entry name" value="RNI-like"/>
    <property type="match status" value="1"/>
</dbReference>